<name>A0A4Y1RN20_PRUDU</name>
<proteinExistence type="predicted"/>
<gene>
    <name evidence="2" type="ORF">Prudu_016684</name>
</gene>
<dbReference type="EMBL" id="AP019302">
    <property type="protein sequence ID" value="BBH05328.1"/>
    <property type="molecule type" value="Genomic_DNA"/>
</dbReference>
<evidence type="ECO:0000256" key="1">
    <source>
        <dbReference type="SAM" id="SignalP"/>
    </source>
</evidence>
<keyword evidence="1" id="KW-0732">Signal</keyword>
<feature type="chain" id="PRO_5021461422" evidence="1">
    <location>
        <begin position="26"/>
        <end position="105"/>
    </location>
</feature>
<protein>
    <submittedName>
        <fullName evidence="2">BED zinc finger</fullName>
    </submittedName>
</protein>
<accession>A0A4Y1RN20</accession>
<feature type="signal peptide" evidence="1">
    <location>
        <begin position="1"/>
        <end position="25"/>
    </location>
</feature>
<sequence>MQLILIYVFFFFLLKLMDVTESTEAMRLIDEESIDVSMGGDTSIANVEDKESSPISKKPKASILMKEIPKWKALLKISSILLVKRLDQDNVPIVFPLKIDESEIA</sequence>
<dbReference type="AlphaFoldDB" id="A0A4Y1RN20"/>
<reference evidence="2" key="1">
    <citation type="journal article" date="2019" name="Science">
        <title>Mutation of a bHLH transcription factor allowed almond domestication.</title>
        <authorList>
            <person name="Sanchez-Perez R."/>
            <person name="Pavan S."/>
            <person name="Mazzeo R."/>
            <person name="Moldovan C."/>
            <person name="Aiese Cigliano R."/>
            <person name="Del Cueto J."/>
            <person name="Ricciardi F."/>
            <person name="Lotti C."/>
            <person name="Ricciardi L."/>
            <person name="Dicenta F."/>
            <person name="Lopez-Marques R.L."/>
            <person name="Lindberg Moller B."/>
        </authorList>
    </citation>
    <scope>NUCLEOTIDE SEQUENCE</scope>
</reference>
<evidence type="ECO:0000313" key="2">
    <source>
        <dbReference type="EMBL" id="BBH05328.1"/>
    </source>
</evidence>
<organism evidence="2">
    <name type="scientific">Prunus dulcis</name>
    <name type="common">Almond</name>
    <name type="synonym">Amygdalus dulcis</name>
    <dbReference type="NCBI Taxonomy" id="3755"/>
    <lineage>
        <taxon>Eukaryota</taxon>
        <taxon>Viridiplantae</taxon>
        <taxon>Streptophyta</taxon>
        <taxon>Embryophyta</taxon>
        <taxon>Tracheophyta</taxon>
        <taxon>Spermatophyta</taxon>
        <taxon>Magnoliopsida</taxon>
        <taxon>eudicotyledons</taxon>
        <taxon>Gunneridae</taxon>
        <taxon>Pentapetalae</taxon>
        <taxon>rosids</taxon>
        <taxon>fabids</taxon>
        <taxon>Rosales</taxon>
        <taxon>Rosaceae</taxon>
        <taxon>Amygdaloideae</taxon>
        <taxon>Amygdaleae</taxon>
        <taxon>Prunus</taxon>
    </lineage>
</organism>